<dbReference type="AlphaFoldDB" id="A0A6I2TXE5"/>
<evidence type="ECO:0000313" key="2">
    <source>
        <dbReference type="EMBL" id="MST78466.1"/>
    </source>
</evidence>
<dbReference type="Proteomes" id="UP000450161">
    <property type="component" value="Unassembled WGS sequence"/>
</dbReference>
<sequence length="89" mass="9675">MKQRLCTFLVLASLALAASASIHLKGKVVNYSGGNVILIQTSDTDMQNDTLQIAGDGSFEKEIKLLSPGIAYLGIEDRKAFRAGYHQVY</sequence>
<reference evidence="2 3" key="1">
    <citation type="submission" date="2019-08" db="EMBL/GenBank/DDBJ databases">
        <title>In-depth cultivation of the pig gut microbiome towards novel bacterial diversity and tailored functional studies.</title>
        <authorList>
            <person name="Wylensek D."/>
            <person name="Hitch T.C.A."/>
            <person name="Clavel T."/>
        </authorList>
    </citation>
    <scope>NUCLEOTIDE SEQUENCE [LARGE SCALE GENOMIC DNA]</scope>
    <source>
        <strain evidence="2 3">LKV-178-WT-2C</strain>
    </source>
</reference>
<evidence type="ECO:0000256" key="1">
    <source>
        <dbReference type="SAM" id="SignalP"/>
    </source>
</evidence>
<accession>A0A6I2TXE5</accession>
<evidence type="ECO:0000313" key="3">
    <source>
        <dbReference type="Proteomes" id="UP000450161"/>
    </source>
</evidence>
<proteinExistence type="predicted"/>
<keyword evidence="1" id="KW-0732">Signal</keyword>
<organism evidence="2 3">
    <name type="scientific">Segatella copri</name>
    <dbReference type="NCBI Taxonomy" id="165179"/>
    <lineage>
        <taxon>Bacteria</taxon>
        <taxon>Pseudomonadati</taxon>
        <taxon>Bacteroidota</taxon>
        <taxon>Bacteroidia</taxon>
        <taxon>Bacteroidales</taxon>
        <taxon>Prevotellaceae</taxon>
        <taxon>Segatella</taxon>
    </lineage>
</organism>
<name>A0A6I2TXE5_9BACT</name>
<dbReference type="EMBL" id="VUNF01000030">
    <property type="protein sequence ID" value="MST78466.1"/>
    <property type="molecule type" value="Genomic_DNA"/>
</dbReference>
<protein>
    <recommendedName>
        <fullName evidence="4">DUF4369 domain-containing protein</fullName>
    </recommendedName>
</protein>
<gene>
    <name evidence="2" type="ORF">FYJ72_12545</name>
</gene>
<feature type="signal peptide" evidence="1">
    <location>
        <begin position="1"/>
        <end position="20"/>
    </location>
</feature>
<feature type="chain" id="PRO_5026254152" description="DUF4369 domain-containing protein" evidence="1">
    <location>
        <begin position="21"/>
        <end position="89"/>
    </location>
</feature>
<evidence type="ECO:0008006" key="4">
    <source>
        <dbReference type="Google" id="ProtNLM"/>
    </source>
</evidence>
<dbReference type="RefSeq" id="WP_154482588.1">
    <property type="nucleotide sequence ID" value="NZ_VUNF01000030.1"/>
</dbReference>
<comment type="caution">
    <text evidence="2">The sequence shown here is derived from an EMBL/GenBank/DDBJ whole genome shotgun (WGS) entry which is preliminary data.</text>
</comment>